<proteinExistence type="predicted"/>
<organism evidence="1 2">
    <name type="scientific">Pseudoxanthomonas broegbernensis</name>
    <dbReference type="NCBI Taxonomy" id="83619"/>
    <lineage>
        <taxon>Bacteria</taxon>
        <taxon>Pseudomonadati</taxon>
        <taxon>Pseudomonadota</taxon>
        <taxon>Gammaproteobacteria</taxon>
        <taxon>Lysobacterales</taxon>
        <taxon>Lysobacteraceae</taxon>
        <taxon>Pseudoxanthomonas</taxon>
    </lineage>
</organism>
<dbReference type="AlphaFoldDB" id="A0A7V8GPV2"/>
<evidence type="ECO:0000313" key="1">
    <source>
        <dbReference type="EMBL" id="KAF1687899.1"/>
    </source>
</evidence>
<gene>
    <name evidence="1" type="ORF">B1992_00160</name>
</gene>
<comment type="caution">
    <text evidence="1">The sequence shown here is derived from an EMBL/GenBank/DDBJ whole genome shotgun (WGS) entry which is preliminary data.</text>
</comment>
<accession>A0A7V8GPV2</accession>
<evidence type="ECO:0000313" key="2">
    <source>
        <dbReference type="Proteomes" id="UP000462066"/>
    </source>
</evidence>
<dbReference type="EMBL" id="MWIP01000001">
    <property type="protein sequence ID" value="KAF1687899.1"/>
    <property type="molecule type" value="Genomic_DNA"/>
</dbReference>
<protein>
    <submittedName>
        <fullName evidence="1">Uncharacterized protein</fullName>
    </submittedName>
</protein>
<sequence length="137" mass="15195">MGEEALFASLFRPGAGVNYQPLTVVLQNVRANSKVFVTIRDDQHAVWSEGKGRGLVGLSFSATRDPALYVRNFLINAREFFVQTYNNSQEIQVQLYVRTAQSDLRGRVDLPPGATVTLQTRADRTSLIGLSAFAIDF</sequence>
<reference evidence="1 2" key="1">
    <citation type="submission" date="2017-10" db="EMBL/GenBank/DDBJ databases">
        <title>Whole genome sequencing of Pseudoxanthomonas broegbernensis DSM 12573(T).</title>
        <authorList>
            <person name="Kumar S."/>
            <person name="Bansal K."/>
            <person name="Kaur A."/>
            <person name="Patil P."/>
            <person name="Sharma S."/>
            <person name="Patil P.B."/>
        </authorList>
    </citation>
    <scope>NUCLEOTIDE SEQUENCE [LARGE SCALE GENOMIC DNA]</scope>
    <source>
        <strain evidence="1 2">DSM 12573</strain>
    </source>
</reference>
<name>A0A7V8GPV2_9GAMM</name>
<dbReference type="Proteomes" id="UP000462066">
    <property type="component" value="Unassembled WGS sequence"/>
</dbReference>
<keyword evidence="2" id="KW-1185">Reference proteome</keyword>